<organism evidence="1 2">
    <name type="scientific">Kitasatospora cystarginea</name>
    <dbReference type="NCBI Taxonomy" id="58350"/>
    <lineage>
        <taxon>Bacteria</taxon>
        <taxon>Bacillati</taxon>
        <taxon>Actinomycetota</taxon>
        <taxon>Actinomycetes</taxon>
        <taxon>Kitasatosporales</taxon>
        <taxon>Streptomycetaceae</taxon>
        <taxon>Kitasatospora</taxon>
    </lineage>
</organism>
<dbReference type="EMBL" id="BAAATR010000001">
    <property type="protein sequence ID" value="GAA2227524.1"/>
    <property type="molecule type" value="Genomic_DNA"/>
</dbReference>
<evidence type="ECO:0000313" key="2">
    <source>
        <dbReference type="Proteomes" id="UP001500305"/>
    </source>
</evidence>
<reference evidence="1 2" key="1">
    <citation type="journal article" date="2019" name="Int. J. Syst. Evol. Microbiol.">
        <title>The Global Catalogue of Microorganisms (GCM) 10K type strain sequencing project: providing services to taxonomists for standard genome sequencing and annotation.</title>
        <authorList>
            <consortium name="The Broad Institute Genomics Platform"/>
            <consortium name="The Broad Institute Genome Sequencing Center for Infectious Disease"/>
            <person name="Wu L."/>
            <person name="Ma J."/>
        </authorList>
    </citation>
    <scope>NUCLEOTIDE SEQUENCE [LARGE SCALE GENOMIC DNA]</scope>
    <source>
        <strain evidence="1 2">JCM 7356</strain>
    </source>
</reference>
<comment type="caution">
    <text evidence="1">The sequence shown here is derived from an EMBL/GenBank/DDBJ whole genome shotgun (WGS) entry which is preliminary data.</text>
</comment>
<proteinExistence type="predicted"/>
<gene>
    <name evidence="1" type="ORF">GCM10010430_03810</name>
</gene>
<sequence>MWKVTLVVGVGLGYVLGARAGRQRYEQIAKTARQIAQNPRVQDVACKARQQAGAVAGKAAGAVAERVGDRLPDALTDRVPYLNRHRVEDDSWGTVRP</sequence>
<keyword evidence="2" id="KW-1185">Reference proteome</keyword>
<dbReference type="Proteomes" id="UP001500305">
    <property type="component" value="Unassembled WGS sequence"/>
</dbReference>
<name>A0ABN3DCP8_9ACTN</name>
<protein>
    <submittedName>
        <fullName evidence="1">YtxH domain-containing protein</fullName>
    </submittedName>
</protein>
<accession>A0ABN3DCP8</accession>
<evidence type="ECO:0000313" key="1">
    <source>
        <dbReference type="EMBL" id="GAA2227524.1"/>
    </source>
</evidence>